<evidence type="ECO:0000313" key="3">
    <source>
        <dbReference type="Proteomes" id="UP000030764"/>
    </source>
</evidence>
<gene>
    <name evidence="1" type="ORF">M513_01671</name>
    <name evidence="2" type="ORF">M514_01671</name>
</gene>
<accession>A0A085MK22</accession>
<sequence>MYYCSLCFYESADETSVLIHLQTIHRLGGTKSWRYITETERPVAPRIGESISSPAAPYSAISAEHEALQRILKAAEDVMRSRQNPVQWAGKYRSSICISCFAYHCEVSSMEKIVKEMELIENLKTIRPDGNTPLPCCIATPQQLSALEKLRNSCLQLLITLGFVSLGTEQ</sequence>
<dbReference type="EMBL" id="KL367549">
    <property type="protein sequence ID" value="KFD64857.1"/>
    <property type="molecule type" value="Genomic_DNA"/>
</dbReference>
<dbReference type="EMBL" id="KL363188">
    <property type="protein sequence ID" value="KFD57568.1"/>
    <property type="molecule type" value="Genomic_DNA"/>
</dbReference>
<protein>
    <submittedName>
        <fullName evidence="1">Uncharacterized protein</fullName>
    </submittedName>
</protein>
<name>A0A085MK22_9BILA</name>
<proteinExistence type="predicted"/>
<dbReference type="AlphaFoldDB" id="A0A085MK22"/>
<evidence type="ECO:0000313" key="1">
    <source>
        <dbReference type="EMBL" id="KFD57568.1"/>
    </source>
</evidence>
<keyword evidence="3" id="KW-1185">Reference proteome</keyword>
<dbReference type="Proteomes" id="UP000030764">
    <property type="component" value="Unassembled WGS sequence"/>
</dbReference>
<dbReference type="Proteomes" id="UP000030758">
    <property type="component" value="Unassembled WGS sequence"/>
</dbReference>
<organism evidence="1 3">
    <name type="scientific">Trichuris suis</name>
    <name type="common">pig whipworm</name>
    <dbReference type="NCBI Taxonomy" id="68888"/>
    <lineage>
        <taxon>Eukaryota</taxon>
        <taxon>Metazoa</taxon>
        <taxon>Ecdysozoa</taxon>
        <taxon>Nematoda</taxon>
        <taxon>Enoplea</taxon>
        <taxon>Dorylaimia</taxon>
        <taxon>Trichinellida</taxon>
        <taxon>Trichuridae</taxon>
        <taxon>Trichuris</taxon>
    </lineage>
</organism>
<reference evidence="1 3" key="1">
    <citation type="journal article" date="2014" name="Nat. Genet.">
        <title>Genome and transcriptome of the porcine whipworm Trichuris suis.</title>
        <authorList>
            <person name="Jex A.R."/>
            <person name="Nejsum P."/>
            <person name="Schwarz E.M."/>
            <person name="Hu L."/>
            <person name="Young N.D."/>
            <person name="Hall R.S."/>
            <person name="Korhonen P.K."/>
            <person name="Liao S."/>
            <person name="Thamsborg S."/>
            <person name="Xia J."/>
            <person name="Xu P."/>
            <person name="Wang S."/>
            <person name="Scheerlinck J.P."/>
            <person name="Hofmann A."/>
            <person name="Sternberg P.W."/>
            <person name="Wang J."/>
            <person name="Gasser R.B."/>
        </authorList>
    </citation>
    <scope>NUCLEOTIDE SEQUENCE [LARGE SCALE GENOMIC DNA]</scope>
    <source>
        <strain evidence="2">DCEP-RM93F</strain>
        <strain evidence="1">DCEP-RM93M</strain>
    </source>
</reference>
<evidence type="ECO:0000313" key="2">
    <source>
        <dbReference type="EMBL" id="KFD64857.1"/>
    </source>
</evidence>